<keyword evidence="1" id="KW-0732">Signal</keyword>
<gene>
    <name evidence="2" type="ORF">JL193_10630</name>
</gene>
<evidence type="ECO:0000313" key="3">
    <source>
        <dbReference type="Proteomes" id="UP000663935"/>
    </source>
</evidence>
<evidence type="ECO:0000313" key="2">
    <source>
        <dbReference type="EMBL" id="QTD36598.1"/>
    </source>
</evidence>
<feature type="chain" id="PRO_5045423505" description="Por secretion system C-terminal sorting domain-containing protein" evidence="1">
    <location>
        <begin position="23"/>
        <end position="193"/>
    </location>
</feature>
<evidence type="ECO:0008006" key="4">
    <source>
        <dbReference type="Google" id="ProtNLM"/>
    </source>
</evidence>
<dbReference type="RefSeq" id="WP_207970782.1">
    <property type="nucleotide sequence ID" value="NZ_CP071795.1"/>
</dbReference>
<protein>
    <recommendedName>
        <fullName evidence="4">Por secretion system C-terminal sorting domain-containing protein</fullName>
    </recommendedName>
</protein>
<evidence type="ECO:0000256" key="1">
    <source>
        <dbReference type="SAM" id="SignalP"/>
    </source>
</evidence>
<keyword evidence="3" id="KW-1185">Reference proteome</keyword>
<organism evidence="2 3">
    <name type="scientific">Polaribacter batillariae</name>
    <dbReference type="NCBI Taxonomy" id="2808900"/>
    <lineage>
        <taxon>Bacteria</taxon>
        <taxon>Pseudomonadati</taxon>
        <taxon>Bacteroidota</taxon>
        <taxon>Flavobacteriia</taxon>
        <taxon>Flavobacteriales</taxon>
        <taxon>Flavobacteriaceae</taxon>
    </lineage>
</organism>
<accession>A0ABX7SUS5</accession>
<dbReference type="EMBL" id="CP071795">
    <property type="protein sequence ID" value="QTD36598.1"/>
    <property type="molecule type" value="Genomic_DNA"/>
</dbReference>
<name>A0ABX7SUS5_9FLAO</name>
<reference evidence="2 3" key="1">
    <citation type="submission" date="2021-03" db="EMBL/GenBank/DDBJ databases">
        <title>Complete genome of Polaribacter_sp.G4M1.</title>
        <authorList>
            <person name="Jeong S.W."/>
            <person name="Bae J.W."/>
        </authorList>
    </citation>
    <scope>NUCLEOTIDE SEQUENCE [LARGE SCALE GENOMIC DNA]</scope>
    <source>
        <strain evidence="2 3">G4M1</strain>
    </source>
</reference>
<sequence>MKTTIKKYLVVVLMFGALISYANENNTPVNPIDAKRVKVEFNAVKKGNTLSIKEINGFVLYSSKIESAGILSKTFDFSALKSGSYVAELNKDYEVIKKYFKVLNGKVSFEEDEKFYKPSIRVEEDLVFISKISFDKKPVQIAVYYNNEVIFSETTKTNKDLLNRIYRVSKEIKGNYKVQVNSDGRTFTKHFKI</sequence>
<dbReference type="Proteomes" id="UP000663935">
    <property type="component" value="Chromosome"/>
</dbReference>
<feature type="signal peptide" evidence="1">
    <location>
        <begin position="1"/>
        <end position="22"/>
    </location>
</feature>
<proteinExistence type="predicted"/>